<keyword evidence="6 7" id="KW-0472">Membrane</keyword>
<keyword evidence="4 7" id="KW-0812">Transmembrane</keyword>
<evidence type="ECO:0000256" key="6">
    <source>
        <dbReference type="ARBA" id="ARBA00023136"/>
    </source>
</evidence>
<keyword evidence="10" id="KW-1185">Reference proteome</keyword>
<evidence type="ECO:0000256" key="4">
    <source>
        <dbReference type="ARBA" id="ARBA00022692"/>
    </source>
</evidence>
<comment type="subcellular location">
    <subcellularLocation>
        <location evidence="1">Cell membrane</location>
        <topology evidence="1">Multi-pass membrane protein</topology>
    </subcellularLocation>
</comment>
<evidence type="ECO:0000313" key="9">
    <source>
        <dbReference type="EMBL" id="RFN59191.1"/>
    </source>
</evidence>
<dbReference type="GO" id="GO:0005886">
    <property type="term" value="C:plasma membrane"/>
    <property type="evidence" value="ECO:0007669"/>
    <property type="project" value="UniProtKB-SubCell"/>
</dbReference>
<evidence type="ECO:0000259" key="8">
    <source>
        <dbReference type="Pfam" id="PF00884"/>
    </source>
</evidence>
<proteinExistence type="predicted"/>
<name>A0A3E1QAP2_9FLAO</name>
<feature type="transmembrane region" description="Helical" evidence="7">
    <location>
        <begin position="165"/>
        <end position="181"/>
    </location>
</feature>
<evidence type="ECO:0000256" key="7">
    <source>
        <dbReference type="SAM" id="Phobius"/>
    </source>
</evidence>
<comment type="caution">
    <text evidence="9">The sequence shown here is derived from an EMBL/GenBank/DDBJ whole genome shotgun (WGS) entry which is preliminary data.</text>
</comment>
<dbReference type="InterPro" id="IPR058130">
    <property type="entry name" value="PEA_transf_C"/>
</dbReference>
<accession>A0A3E1QAP2</accession>
<dbReference type="PROSITE" id="PS51257">
    <property type="entry name" value="PROKAR_LIPOPROTEIN"/>
    <property type="match status" value="1"/>
</dbReference>
<dbReference type="Pfam" id="PF00884">
    <property type="entry name" value="Sulfatase"/>
    <property type="match status" value="1"/>
</dbReference>
<dbReference type="GO" id="GO:0016776">
    <property type="term" value="F:phosphotransferase activity, phosphate group as acceptor"/>
    <property type="evidence" value="ECO:0007669"/>
    <property type="project" value="TreeGrafter"/>
</dbReference>
<keyword evidence="3" id="KW-0808">Transferase</keyword>
<evidence type="ECO:0000313" key="10">
    <source>
        <dbReference type="Proteomes" id="UP000261082"/>
    </source>
</evidence>
<dbReference type="GO" id="GO:0009244">
    <property type="term" value="P:lipopolysaccharide core region biosynthetic process"/>
    <property type="evidence" value="ECO:0007669"/>
    <property type="project" value="TreeGrafter"/>
</dbReference>
<evidence type="ECO:0000256" key="3">
    <source>
        <dbReference type="ARBA" id="ARBA00022679"/>
    </source>
</evidence>
<dbReference type="EMBL" id="QVID01000001">
    <property type="protein sequence ID" value="RFN59191.1"/>
    <property type="molecule type" value="Genomic_DNA"/>
</dbReference>
<organism evidence="9 10">
    <name type="scientific">Marixanthomonas ophiurae</name>
    <dbReference type="NCBI Taxonomy" id="387659"/>
    <lineage>
        <taxon>Bacteria</taxon>
        <taxon>Pseudomonadati</taxon>
        <taxon>Bacteroidota</taxon>
        <taxon>Flavobacteriia</taxon>
        <taxon>Flavobacteriales</taxon>
        <taxon>Flavobacteriaceae</taxon>
        <taxon>Marixanthomonas</taxon>
    </lineage>
</organism>
<evidence type="ECO:0000256" key="5">
    <source>
        <dbReference type="ARBA" id="ARBA00022989"/>
    </source>
</evidence>
<keyword evidence="5 7" id="KW-1133">Transmembrane helix</keyword>
<feature type="domain" description="Sulfatase N-terminal" evidence="8">
    <location>
        <begin position="230"/>
        <end position="517"/>
    </location>
</feature>
<feature type="transmembrane region" description="Helical" evidence="7">
    <location>
        <begin position="12"/>
        <end position="36"/>
    </location>
</feature>
<protein>
    <recommendedName>
        <fullName evidence="8">Sulfatase N-terminal domain-containing protein</fullName>
    </recommendedName>
</protein>
<dbReference type="CDD" id="cd16017">
    <property type="entry name" value="LptA"/>
    <property type="match status" value="1"/>
</dbReference>
<evidence type="ECO:0000256" key="1">
    <source>
        <dbReference type="ARBA" id="ARBA00004651"/>
    </source>
</evidence>
<dbReference type="InterPro" id="IPR017850">
    <property type="entry name" value="Alkaline_phosphatase_core_sf"/>
</dbReference>
<dbReference type="Proteomes" id="UP000261082">
    <property type="component" value="Unassembled WGS sequence"/>
</dbReference>
<feature type="transmembrane region" description="Helical" evidence="7">
    <location>
        <begin position="124"/>
        <end position="144"/>
    </location>
</feature>
<reference evidence="9 10" key="1">
    <citation type="journal article" date="2007" name="Int. J. Syst. Evol. Microbiol.">
        <title>Marixanthomonas ophiurae gen. nov., sp. nov., a marine bacterium of the family Flavobacteriaceae isolated from a deep-sea brittle star.</title>
        <authorList>
            <person name="Romanenko L.A."/>
            <person name="Uchino M."/>
            <person name="Frolova G.M."/>
            <person name="Mikhailov V.V."/>
        </authorList>
    </citation>
    <scope>NUCLEOTIDE SEQUENCE [LARGE SCALE GENOMIC DNA]</scope>
    <source>
        <strain evidence="9 10">KMM 3046</strain>
    </source>
</reference>
<keyword evidence="2" id="KW-1003">Cell membrane</keyword>
<dbReference type="PANTHER" id="PTHR30443">
    <property type="entry name" value="INNER MEMBRANE PROTEIN"/>
    <property type="match status" value="1"/>
</dbReference>
<gene>
    <name evidence="9" type="ORF">DZ858_03710</name>
</gene>
<dbReference type="InterPro" id="IPR000917">
    <property type="entry name" value="Sulfatase_N"/>
</dbReference>
<dbReference type="AlphaFoldDB" id="A0A3E1QAP2"/>
<dbReference type="SUPFAM" id="SSF53649">
    <property type="entry name" value="Alkaline phosphatase-like"/>
    <property type="match status" value="1"/>
</dbReference>
<dbReference type="PANTHER" id="PTHR30443:SF2">
    <property type="entry name" value="PHOSPHOETHANOLAMINE TRANSFERASE EPTC"/>
    <property type="match status" value="1"/>
</dbReference>
<sequence>MHFLKILKNVLTSVLQIALFFVFPVLVVWISCYFLIPQLKFYLKEAIGFTVMTLFLFCVVLLLPKLLRKGFSYFSIALLSFLAFVKISFYHHYGVKLSASALFVIFETNNTEASEFLYYYLDTYTLALAMLMLLCLAVTAFFLFSRRSFFNVFQKAFQIKIRPKLLFIVPLAMIAVSMYFIQRTFAEENILYKSYHAYNEYKATKKVLKGQLAKKSSENLTVTSSSEKQQTYIVVIGESTTRRHLQLYGYKRKTNPQLSKIKNNLLVFDSIISPNVHTILSLEKVCTLSNFKEPNKKKNGSIVQLANQAGFKTYWISNQRPVGIHESIPTLISGAATVKNYVATDNYSESIYDEALLPYINKAINDKEKKKVIFVHLIGTHSRYGYRYPKNKTYFKGNPNTTFSKTANAIETINEYDNAVRYNDSIVNAIIKMTQRKEENSYVLYFSDHGDDVFDTSQTFLGHNEFHGTKPMYEVPFIFWASETYKKNHSFFGKGGEITTRRYNLEDFIHTFSHLSDIDFDKKDLSRSIFSETFKSRPRIIKKGEDYDAQ</sequence>
<feature type="transmembrane region" description="Helical" evidence="7">
    <location>
        <begin position="42"/>
        <end position="63"/>
    </location>
</feature>
<feature type="transmembrane region" description="Helical" evidence="7">
    <location>
        <begin position="70"/>
        <end position="90"/>
    </location>
</feature>
<dbReference type="Gene3D" id="3.40.720.10">
    <property type="entry name" value="Alkaline Phosphatase, subunit A"/>
    <property type="match status" value="1"/>
</dbReference>
<dbReference type="InterPro" id="IPR040423">
    <property type="entry name" value="PEA_transferase"/>
</dbReference>
<evidence type="ECO:0000256" key="2">
    <source>
        <dbReference type="ARBA" id="ARBA00022475"/>
    </source>
</evidence>